<dbReference type="PANTHER" id="PTHR10010">
    <property type="entry name" value="SOLUTE CARRIER FAMILY 34 SODIUM PHOSPHATE , MEMBER 2-RELATED"/>
    <property type="match status" value="1"/>
</dbReference>
<dbReference type="PANTHER" id="PTHR10010:SF46">
    <property type="entry name" value="SODIUM-DEPENDENT PHOSPHATE TRANSPORT PROTEIN 2B"/>
    <property type="match status" value="1"/>
</dbReference>
<evidence type="ECO:0000256" key="4">
    <source>
        <dbReference type="ARBA" id="ARBA00022989"/>
    </source>
</evidence>
<dbReference type="Pfam" id="PF01895">
    <property type="entry name" value="PhoU"/>
    <property type="match status" value="1"/>
</dbReference>
<dbReference type="NCBIfam" id="NF037997">
    <property type="entry name" value="Na_Pi_symport"/>
    <property type="match status" value="1"/>
</dbReference>
<organism evidence="8 9">
    <name type="scientific">Flammeovirga pectinis</name>
    <dbReference type="NCBI Taxonomy" id="2494373"/>
    <lineage>
        <taxon>Bacteria</taxon>
        <taxon>Pseudomonadati</taxon>
        <taxon>Bacteroidota</taxon>
        <taxon>Cytophagia</taxon>
        <taxon>Cytophagales</taxon>
        <taxon>Flammeovirgaceae</taxon>
        <taxon>Flammeovirga</taxon>
    </lineage>
</organism>
<keyword evidence="9" id="KW-1185">Reference proteome</keyword>
<dbReference type="Pfam" id="PF02690">
    <property type="entry name" value="Na_Pi_cotrans"/>
    <property type="match status" value="2"/>
</dbReference>
<dbReference type="InterPro" id="IPR003841">
    <property type="entry name" value="Na/Pi_transpt"/>
</dbReference>
<evidence type="ECO:0000259" key="7">
    <source>
        <dbReference type="Pfam" id="PF01895"/>
    </source>
</evidence>
<protein>
    <submittedName>
        <fullName evidence="8">Na/Pi cotransporter family protein</fullName>
    </submittedName>
</protein>
<evidence type="ECO:0000313" key="9">
    <source>
        <dbReference type="Proteomes" id="UP000267268"/>
    </source>
</evidence>
<feature type="transmembrane region" description="Helical" evidence="6">
    <location>
        <begin position="253"/>
        <end position="271"/>
    </location>
</feature>
<evidence type="ECO:0000256" key="6">
    <source>
        <dbReference type="SAM" id="Phobius"/>
    </source>
</evidence>
<reference evidence="8 9" key="1">
    <citation type="submission" date="2018-12" db="EMBL/GenBank/DDBJ databases">
        <title>Flammeovirga pectinis sp. nov., isolated from the gut of the Korean scallop, Patinopecten yessoensis.</title>
        <authorList>
            <person name="Bae J.-W."/>
            <person name="Jeong Y.-S."/>
            <person name="Kang W."/>
        </authorList>
    </citation>
    <scope>NUCLEOTIDE SEQUENCE [LARGE SCALE GENOMIC DNA]</scope>
    <source>
        <strain evidence="8 9">L12M1</strain>
    </source>
</reference>
<comment type="subcellular location">
    <subcellularLocation>
        <location evidence="1">Cell membrane</location>
        <topology evidence="1">Multi-pass membrane protein</topology>
    </subcellularLocation>
</comment>
<feature type="transmembrane region" description="Helical" evidence="6">
    <location>
        <begin position="138"/>
        <end position="155"/>
    </location>
</feature>
<feature type="transmembrane region" description="Helical" evidence="6">
    <location>
        <begin position="303"/>
        <end position="324"/>
    </location>
</feature>
<dbReference type="GO" id="GO:0005886">
    <property type="term" value="C:plasma membrane"/>
    <property type="evidence" value="ECO:0007669"/>
    <property type="project" value="UniProtKB-SubCell"/>
</dbReference>
<evidence type="ECO:0000256" key="5">
    <source>
        <dbReference type="ARBA" id="ARBA00023136"/>
    </source>
</evidence>
<keyword evidence="5 6" id="KW-0472">Membrane</keyword>
<dbReference type="InterPro" id="IPR038078">
    <property type="entry name" value="PhoU-like_sf"/>
</dbReference>
<dbReference type="SUPFAM" id="SSF109755">
    <property type="entry name" value="PhoU-like"/>
    <property type="match status" value="1"/>
</dbReference>
<dbReference type="NCBIfam" id="TIGR00704">
    <property type="entry name" value="NaPi_cotrn_rel"/>
    <property type="match status" value="1"/>
</dbReference>
<feature type="domain" description="PhoU" evidence="7">
    <location>
        <begin position="371"/>
        <end position="454"/>
    </location>
</feature>
<keyword evidence="3 6" id="KW-0812">Transmembrane</keyword>
<evidence type="ECO:0000256" key="2">
    <source>
        <dbReference type="ARBA" id="ARBA00022475"/>
    </source>
</evidence>
<dbReference type="EMBL" id="CP034562">
    <property type="protein sequence ID" value="AZQ60727.1"/>
    <property type="molecule type" value="Genomic_DNA"/>
</dbReference>
<dbReference type="KEGG" id="fll:EI427_00435"/>
<dbReference type="Gene3D" id="1.20.58.220">
    <property type="entry name" value="Phosphate transport system protein phou homolog 2, domain 2"/>
    <property type="match status" value="1"/>
</dbReference>
<dbReference type="Proteomes" id="UP000267268">
    <property type="component" value="Chromosome 1"/>
</dbReference>
<name>A0A3S9NXT9_9BACT</name>
<dbReference type="AlphaFoldDB" id="A0A3S9NXT9"/>
<dbReference type="OrthoDB" id="9763003at2"/>
<keyword evidence="4 6" id="KW-1133">Transmembrane helix</keyword>
<accession>A0A3S9NXT9</accession>
<dbReference type="RefSeq" id="WP_126610670.1">
    <property type="nucleotide sequence ID" value="NZ_CP034562.1"/>
</dbReference>
<feature type="transmembrane region" description="Helical" evidence="6">
    <location>
        <begin position="176"/>
        <end position="198"/>
    </location>
</feature>
<feature type="transmembrane region" description="Helical" evidence="6">
    <location>
        <begin position="49"/>
        <end position="75"/>
    </location>
</feature>
<evidence type="ECO:0000256" key="3">
    <source>
        <dbReference type="ARBA" id="ARBA00022692"/>
    </source>
</evidence>
<sequence length="569" mass="62675">MEFGIFQLLELIGSLGLFIYGMKVMSEGIQNVAGDKMRGILSAMTSNKFAGVFTGFLITTIIQSSSATTVMVVSFVNAGLLNLTQSIGVIMGANVGTTVTAWIISILGFKVKMAKLAMPIIAVAFPMMFSNSKKTKDWGNTLIGFAILFIGLEALKNSVPTLSHDQLSFLESFKHLGIFAPAAFVVVGTLITIIVQSSSAAMALTLVLCNQGVIPFDIAAAMVLGENIGTTITANLAAMVGNTNAKRSARAHLIFNVTGVVWMLLIYPFFLDAVKYYVANYTDLGATIGPDGAITLEATAVPIALSIFHTSFNIINTSVMIFFIGTIRDIVIKMVPEKEDQDDYSLEFISDGRPIANEAGVEQAKNEVKRFSKIIAKQINTSRNLFNTSVENKKERKQYIAKLRKVEENTDRMEQEVSIFLSKIARDQLLSSSQIDEVNNLMRAAHEVERIGDIYKGITFTIEKRYDEKIWLTKEQQNDLDEFLDVVENAFNIMMKNIESDNIDLEAANIAEKAVNQKRKELRRKHLERSDSDDASTGTMLAYNDLLSSLERIGDHILNISEAFAGVVD</sequence>
<feature type="transmembrane region" description="Helical" evidence="6">
    <location>
        <begin position="6"/>
        <end position="29"/>
    </location>
</feature>
<dbReference type="InterPro" id="IPR026022">
    <property type="entry name" value="PhoU_dom"/>
</dbReference>
<gene>
    <name evidence="8" type="ORF">EI427_00435</name>
</gene>
<proteinExistence type="predicted"/>
<dbReference type="GO" id="GO:0005436">
    <property type="term" value="F:sodium:phosphate symporter activity"/>
    <property type="evidence" value="ECO:0007669"/>
    <property type="project" value="InterPro"/>
</dbReference>
<dbReference type="GO" id="GO:0044341">
    <property type="term" value="P:sodium-dependent phosphate transport"/>
    <property type="evidence" value="ECO:0007669"/>
    <property type="project" value="InterPro"/>
</dbReference>
<dbReference type="InterPro" id="IPR004633">
    <property type="entry name" value="NaPi_cotrn-rel/YqeW-like"/>
</dbReference>
<evidence type="ECO:0000313" key="8">
    <source>
        <dbReference type="EMBL" id="AZQ60727.1"/>
    </source>
</evidence>
<keyword evidence="2" id="KW-1003">Cell membrane</keyword>
<evidence type="ECO:0000256" key="1">
    <source>
        <dbReference type="ARBA" id="ARBA00004651"/>
    </source>
</evidence>
<feature type="transmembrane region" description="Helical" evidence="6">
    <location>
        <begin position="87"/>
        <end position="109"/>
    </location>
</feature>